<comment type="caution">
    <text evidence="4">The sequence shown here is derived from an EMBL/GenBank/DDBJ whole genome shotgun (WGS) entry which is preliminary data.</text>
</comment>
<dbReference type="GO" id="GO:0043386">
    <property type="term" value="P:mycotoxin biosynthetic process"/>
    <property type="evidence" value="ECO:0007669"/>
    <property type="project" value="InterPro"/>
</dbReference>
<name>A0AAW0GP61_9APHY</name>
<keyword evidence="5" id="KW-1185">Reference proteome</keyword>
<dbReference type="Proteomes" id="UP001385951">
    <property type="component" value="Unassembled WGS sequence"/>
</dbReference>
<dbReference type="InterPro" id="IPR021765">
    <property type="entry name" value="UstYa-like"/>
</dbReference>
<dbReference type="PANTHER" id="PTHR33365:SF4">
    <property type="entry name" value="CYCLOCHLOROTINE BIOSYNTHESIS PROTEIN O"/>
    <property type="match status" value="1"/>
</dbReference>
<feature type="transmembrane region" description="Helical" evidence="3">
    <location>
        <begin position="57"/>
        <end position="77"/>
    </location>
</feature>
<evidence type="ECO:0000313" key="4">
    <source>
        <dbReference type="EMBL" id="KAK7691291.1"/>
    </source>
</evidence>
<evidence type="ECO:0000313" key="5">
    <source>
        <dbReference type="Proteomes" id="UP001385951"/>
    </source>
</evidence>
<dbReference type="PANTHER" id="PTHR33365">
    <property type="entry name" value="YALI0B05434P"/>
    <property type="match status" value="1"/>
</dbReference>
<organism evidence="4 5">
    <name type="scientific">Cerrena zonata</name>
    <dbReference type="NCBI Taxonomy" id="2478898"/>
    <lineage>
        <taxon>Eukaryota</taxon>
        <taxon>Fungi</taxon>
        <taxon>Dikarya</taxon>
        <taxon>Basidiomycota</taxon>
        <taxon>Agaricomycotina</taxon>
        <taxon>Agaricomycetes</taxon>
        <taxon>Polyporales</taxon>
        <taxon>Cerrenaceae</taxon>
        <taxon>Cerrena</taxon>
    </lineage>
</organism>
<evidence type="ECO:0000256" key="1">
    <source>
        <dbReference type="ARBA" id="ARBA00004685"/>
    </source>
</evidence>
<keyword evidence="3" id="KW-0472">Membrane</keyword>
<gene>
    <name evidence="4" type="ORF">QCA50_004685</name>
</gene>
<dbReference type="AlphaFoldDB" id="A0AAW0GP61"/>
<evidence type="ECO:0000256" key="3">
    <source>
        <dbReference type="SAM" id="Phobius"/>
    </source>
</evidence>
<reference evidence="4 5" key="1">
    <citation type="submission" date="2022-09" db="EMBL/GenBank/DDBJ databases">
        <authorList>
            <person name="Palmer J.M."/>
        </authorList>
    </citation>
    <scope>NUCLEOTIDE SEQUENCE [LARGE SCALE GENOMIC DNA]</scope>
    <source>
        <strain evidence="4 5">DSM 7382</strain>
    </source>
</reference>
<keyword evidence="3" id="KW-1133">Transmembrane helix</keyword>
<comment type="similarity">
    <text evidence="2">Belongs to the ustYa family.</text>
</comment>
<keyword evidence="3" id="KW-0812">Transmembrane</keyword>
<dbReference type="Pfam" id="PF11807">
    <property type="entry name" value="UstYa"/>
    <property type="match status" value="1"/>
</dbReference>
<accession>A0AAW0GP61</accession>
<dbReference type="EMBL" id="JASBNA010000005">
    <property type="protein sequence ID" value="KAK7691291.1"/>
    <property type="molecule type" value="Genomic_DNA"/>
</dbReference>
<proteinExistence type="inferred from homology"/>
<evidence type="ECO:0000256" key="2">
    <source>
        <dbReference type="ARBA" id="ARBA00035112"/>
    </source>
</evidence>
<comment type="pathway">
    <text evidence="1">Mycotoxin biosynthesis.</text>
</comment>
<protein>
    <submittedName>
        <fullName evidence="4">Uncharacterized protein</fullName>
    </submittedName>
</protein>
<sequence>MLTPVLIKYRHTRETSSSTIMSFDERYTLLLADDPEYLDNKSSKLATGRGYRYRNTLHWAIVTAQSLVILILMLILWSRKTQTNPPQIYSPAQNVIEYTPVRFSMGVGRQTTMYQGEPSDTVDKAWEDLYNDFGVSKIPKAQALQLPNKTVSIPGDEDNYIVALSVFHQLHCLNMIRRALRAGYYRDPATGAIGGVLPEDLPEHIDHCVDNIRQALMCSADISSIVWQWSDAQSTAVPRMDTVHSCKNFDKVVEWAKAHKIEEFNQTIHIHGV</sequence>